<sequence length="293" mass="33009">MHLPLASPPSAEEVFGAINGLLATKYLAAAALVCSLWDHMINIDREIHVLWQSKTAKVTKFVYTVVRYGSDISLVYVAYMLAGLGNHLNTTFAVMLCLFTVLFTVMSNTYMIFYHFALWDHGKRAMAILIGILGLTYTPVVIMAVLVVIVYFQNSIYQPLLNTCLVIEQPKFVVAAWGCMCAFDFCTIVLALANSFHRPHRHHLDVLTNFRRDGAIFFIIVFLLRLINMVLFAVLPPLDPFIVAFLEWSMVSITLSRLILRVESLKPARNGVNTWIPATDSFEMGRWASAVNL</sequence>
<comment type="caution">
    <text evidence="1">The sequence shown here is derived from an EMBL/GenBank/DDBJ whole genome shotgun (WGS) entry which is preliminary data.</text>
</comment>
<organism evidence="1 2">
    <name type="scientific">Phlebia brevispora</name>
    <dbReference type="NCBI Taxonomy" id="194682"/>
    <lineage>
        <taxon>Eukaryota</taxon>
        <taxon>Fungi</taxon>
        <taxon>Dikarya</taxon>
        <taxon>Basidiomycota</taxon>
        <taxon>Agaricomycotina</taxon>
        <taxon>Agaricomycetes</taxon>
        <taxon>Polyporales</taxon>
        <taxon>Meruliaceae</taxon>
        <taxon>Phlebia</taxon>
    </lineage>
</organism>
<dbReference type="Proteomes" id="UP001148662">
    <property type="component" value="Unassembled WGS sequence"/>
</dbReference>
<protein>
    <submittedName>
        <fullName evidence="1">Uncharacterized protein</fullName>
    </submittedName>
</protein>
<evidence type="ECO:0000313" key="2">
    <source>
        <dbReference type="Proteomes" id="UP001148662"/>
    </source>
</evidence>
<evidence type="ECO:0000313" key="1">
    <source>
        <dbReference type="EMBL" id="KAJ3559558.1"/>
    </source>
</evidence>
<name>A0ACC1TEY4_9APHY</name>
<dbReference type="EMBL" id="JANHOG010000019">
    <property type="protein sequence ID" value="KAJ3559558.1"/>
    <property type="molecule type" value="Genomic_DNA"/>
</dbReference>
<reference evidence="1" key="1">
    <citation type="submission" date="2022-07" db="EMBL/GenBank/DDBJ databases">
        <title>Genome Sequence of Phlebia brevispora.</title>
        <authorList>
            <person name="Buettner E."/>
        </authorList>
    </citation>
    <scope>NUCLEOTIDE SEQUENCE</scope>
    <source>
        <strain evidence="1">MPL23</strain>
    </source>
</reference>
<accession>A0ACC1TEY4</accession>
<keyword evidence="2" id="KW-1185">Reference proteome</keyword>
<gene>
    <name evidence="1" type="ORF">NM688_g270</name>
</gene>
<proteinExistence type="predicted"/>